<accession>A0A2G9TAT0</accession>
<proteinExistence type="predicted"/>
<name>A0A2G9TAT0_TELCI</name>
<dbReference type="Proteomes" id="UP000230423">
    <property type="component" value="Unassembled WGS sequence"/>
</dbReference>
<gene>
    <name evidence="1" type="ORF">TELCIR_23540</name>
</gene>
<reference evidence="1 2" key="1">
    <citation type="submission" date="2015-09" db="EMBL/GenBank/DDBJ databases">
        <title>Draft genome of the parasitic nematode Teladorsagia circumcincta isolate WARC Sus (inbred).</title>
        <authorList>
            <person name="Mitreva M."/>
        </authorList>
    </citation>
    <scope>NUCLEOTIDE SEQUENCE [LARGE SCALE GENOMIC DNA]</scope>
    <source>
        <strain evidence="1 2">S</strain>
    </source>
</reference>
<protein>
    <submittedName>
        <fullName evidence="1">Uncharacterized protein</fullName>
    </submittedName>
</protein>
<evidence type="ECO:0000313" key="1">
    <source>
        <dbReference type="EMBL" id="PIO55077.1"/>
    </source>
</evidence>
<feature type="non-terminal residue" evidence="1">
    <location>
        <position position="1"/>
    </location>
</feature>
<dbReference type="EMBL" id="KZ389170">
    <property type="protein sequence ID" value="PIO55077.1"/>
    <property type="molecule type" value="Genomic_DNA"/>
</dbReference>
<dbReference type="Pfam" id="PF25562">
    <property type="entry name" value="CNBH_CNNM2_C"/>
    <property type="match status" value="1"/>
</dbReference>
<dbReference type="OrthoDB" id="5353557at2759"/>
<evidence type="ECO:0000313" key="2">
    <source>
        <dbReference type="Proteomes" id="UP000230423"/>
    </source>
</evidence>
<dbReference type="AlphaFoldDB" id="A0A2G9TAT0"/>
<organism evidence="1 2">
    <name type="scientific">Teladorsagia circumcincta</name>
    <name type="common">Brown stomach worm</name>
    <name type="synonym">Ostertagia circumcincta</name>
    <dbReference type="NCBI Taxonomy" id="45464"/>
    <lineage>
        <taxon>Eukaryota</taxon>
        <taxon>Metazoa</taxon>
        <taxon>Ecdysozoa</taxon>
        <taxon>Nematoda</taxon>
        <taxon>Chromadorea</taxon>
        <taxon>Rhabditida</taxon>
        <taxon>Rhabditina</taxon>
        <taxon>Rhabditomorpha</taxon>
        <taxon>Strongyloidea</taxon>
        <taxon>Trichostrongylidae</taxon>
        <taxon>Teladorsagia</taxon>
    </lineage>
</organism>
<keyword evidence="2" id="KW-1185">Reference proteome</keyword>
<sequence length="73" mass="8190">IQMVALQWLVANEEAFSPTYIDKNVLERLIRTSARRCSRNQVQARACVDTMISQNPDALSGRGGGLRRTMPNN</sequence>